<comment type="caution">
    <text evidence="1">The sequence shown here is derived from an EMBL/GenBank/DDBJ whole genome shotgun (WGS) entry which is preliminary data.</text>
</comment>
<keyword evidence="2" id="KW-1185">Reference proteome</keyword>
<gene>
    <name evidence="1" type="ORF">Moror_12856</name>
</gene>
<name>V2XND5_MONRO</name>
<evidence type="ECO:0000313" key="2">
    <source>
        <dbReference type="Proteomes" id="UP000017559"/>
    </source>
</evidence>
<evidence type="ECO:0000313" key="1">
    <source>
        <dbReference type="EMBL" id="ESK94025.1"/>
    </source>
</evidence>
<sequence>MYFLSTVHPVTDFARGFAGFSKFGDQRGPKQYYAKIRVWSYVFREAVYLTNDVVADSLLVDFVSISRLVAKSTDLIGLSTVRGVGEEKEGHH</sequence>
<accession>V2XND5</accession>
<dbReference type="Proteomes" id="UP000017559">
    <property type="component" value="Unassembled WGS sequence"/>
</dbReference>
<protein>
    <submittedName>
        <fullName evidence="1">Uncharacterized protein</fullName>
    </submittedName>
</protein>
<proteinExistence type="predicted"/>
<dbReference type="EMBL" id="AWSO01000156">
    <property type="protein sequence ID" value="ESK94025.1"/>
    <property type="molecule type" value="Genomic_DNA"/>
</dbReference>
<reference evidence="1 2" key="1">
    <citation type="journal article" date="2014" name="BMC Genomics">
        <title>Genome and secretome analysis of the hemibiotrophic fungal pathogen, Moniliophthora roreri, which causes frosty pod rot disease of cacao: mechanisms of the biotrophic and necrotrophic phases.</title>
        <authorList>
            <person name="Meinhardt L.W."/>
            <person name="Costa G.G.L."/>
            <person name="Thomazella D.P.T."/>
            <person name="Teixeira P.J.P.L."/>
            <person name="Carazzolle M.F."/>
            <person name="Schuster S.C."/>
            <person name="Carlson J.E."/>
            <person name="Guiltinan M.J."/>
            <person name="Mieczkowski P."/>
            <person name="Farmer A."/>
            <person name="Ramaraj T."/>
            <person name="Crozier J."/>
            <person name="Davis R.E."/>
            <person name="Shao J."/>
            <person name="Melnick R.L."/>
            <person name="Pereira G.A.G."/>
            <person name="Bailey B.A."/>
        </authorList>
    </citation>
    <scope>NUCLEOTIDE SEQUENCE [LARGE SCALE GENOMIC DNA]</scope>
    <source>
        <strain evidence="1 2">MCA 2997</strain>
    </source>
</reference>
<organism evidence="1 2">
    <name type="scientific">Moniliophthora roreri (strain MCA 2997)</name>
    <name type="common">Cocoa frosty pod rot fungus</name>
    <name type="synonym">Crinipellis roreri</name>
    <dbReference type="NCBI Taxonomy" id="1381753"/>
    <lineage>
        <taxon>Eukaryota</taxon>
        <taxon>Fungi</taxon>
        <taxon>Dikarya</taxon>
        <taxon>Basidiomycota</taxon>
        <taxon>Agaricomycotina</taxon>
        <taxon>Agaricomycetes</taxon>
        <taxon>Agaricomycetidae</taxon>
        <taxon>Agaricales</taxon>
        <taxon>Marasmiineae</taxon>
        <taxon>Marasmiaceae</taxon>
        <taxon>Moniliophthora</taxon>
    </lineage>
</organism>
<dbReference type="AlphaFoldDB" id="V2XND5"/>
<dbReference type="HOGENOM" id="CLU_2413768_0_0_1"/>
<dbReference type="OrthoDB" id="3354175at2759"/>
<dbReference type="KEGG" id="mrr:Moror_12856"/>